<organism evidence="2 3">
    <name type="scientific">Jaapia argillacea MUCL 33604</name>
    <dbReference type="NCBI Taxonomy" id="933084"/>
    <lineage>
        <taxon>Eukaryota</taxon>
        <taxon>Fungi</taxon>
        <taxon>Dikarya</taxon>
        <taxon>Basidiomycota</taxon>
        <taxon>Agaricomycotina</taxon>
        <taxon>Agaricomycetes</taxon>
        <taxon>Agaricomycetidae</taxon>
        <taxon>Jaapiales</taxon>
        <taxon>Jaapiaceae</taxon>
        <taxon>Jaapia</taxon>
    </lineage>
</organism>
<evidence type="ECO:0000313" key="3">
    <source>
        <dbReference type="Proteomes" id="UP000027265"/>
    </source>
</evidence>
<evidence type="ECO:0000313" key="2">
    <source>
        <dbReference type="EMBL" id="KDQ59864.1"/>
    </source>
</evidence>
<keyword evidence="3" id="KW-1185">Reference proteome</keyword>
<feature type="coiled-coil region" evidence="1">
    <location>
        <begin position="120"/>
        <end position="147"/>
    </location>
</feature>
<dbReference type="HOGENOM" id="CLU_676265_0_0_1"/>
<keyword evidence="1" id="KW-0175">Coiled coil</keyword>
<dbReference type="EMBL" id="KL197715">
    <property type="protein sequence ID" value="KDQ59864.1"/>
    <property type="molecule type" value="Genomic_DNA"/>
</dbReference>
<name>A0A067PYR1_9AGAM</name>
<sequence>MGKPLQEIASNPLVFNGTMHAGDSEAAMLREELNRCESREDALKRRLKSVLGYIQSLKQDLEESKEKSHALQRALNEAQSAQAKQIADDHNLHEALSVRMDLGMEIQHLEDALVESELSREEQVEIIQGLRATLESAREDQTKLSREHQEAIGKYKRESDDRLTEAYAVRTAQEQQIQSLQATLGVVRSERDIALQELCQVLAKRAEEQEIGAQALQQGENTVQARAKEIDTLKHAVEALKTEQVHREQEFFEVDAEREVLEEELTTCQALSADQETQIQTLRNELSASRSDQGRLSHQLYVTNISLSFERNALQSLQRDLTVAKAVHTRMDEDLQATTDLLVVSRQTVEALQKELFTSQSDKVKVSQDLSVASHALVKQKADMQEASALAHRVSLEQATKISVLLH</sequence>
<gene>
    <name evidence="2" type="ORF">JAAARDRAFT_192325</name>
</gene>
<protein>
    <submittedName>
        <fullName evidence="2">Uncharacterized protein</fullName>
    </submittedName>
</protein>
<reference evidence="3" key="1">
    <citation type="journal article" date="2014" name="Proc. Natl. Acad. Sci. U.S.A.">
        <title>Extensive sampling of basidiomycete genomes demonstrates inadequacy of the white-rot/brown-rot paradigm for wood decay fungi.</title>
        <authorList>
            <person name="Riley R."/>
            <person name="Salamov A.A."/>
            <person name="Brown D.W."/>
            <person name="Nagy L.G."/>
            <person name="Floudas D."/>
            <person name="Held B.W."/>
            <person name="Levasseur A."/>
            <person name="Lombard V."/>
            <person name="Morin E."/>
            <person name="Otillar R."/>
            <person name="Lindquist E.A."/>
            <person name="Sun H."/>
            <person name="LaButti K.M."/>
            <person name="Schmutz J."/>
            <person name="Jabbour D."/>
            <person name="Luo H."/>
            <person name="Baker S.E."/>
            <person name="Pisabarro A.G."/>
            <person name="Walton J.D."/>
            <person name="Blanchette R.A."/>
            <person name="Henrissat B."/>
            <person name="Martin F."/>
            <person name="Cullen D."/>
            <person name="Hibbett D.S."/>
            <person name="Grigoriev I.V."/>
        </authorList>
    </citation>
    <scope>NUCLEOTIDE SEQUENCE [LARGE SCALE GENOMIC DNA]</scope>
    <source>
        <strain evidence="3">MUCL 33604</strain>
    </source>
</reference>
<dbReference type="InParanoid" id="A0A067PYR1"/>
<proteinExistence type="predicted"/>
<dbReference type="Proteomes" id="UP000027265">
    <property type="component" value="Unassembled WGS sequence"/>
</dbReference>
<accession>A0A067PYR1</accession>
<dbReference type="AlphaFoldDB" id="A0A067PYR1"/>
<feature type="coiled-coil region" evidence="1">
    <location>
        <begin position="26"/>
        <end position="84"/>
    </location>
</feature>
<evidence type="ECO:0000256" key="1">
    <source>
        <dbReference type="SAM" id="Coils"/>
    </source>
</evidence>